<evidence type="ECO:0000313" key="2">
    <source>
        <dbReference type="Proteomes" id="UP000887116"/>
    </source>
</evidence>
<evidence type="ECO:0000313" key="1">
    <source>
        <dbReference type="EMBL" id="GFR00154.1"/>
    </source>
</evidence>
<reference evidence="1" key="1">
    <citation type="submission" date="2020-07" db="EMBL/GenBank/DDBJ databases">
        <title>Multicomponent nature underlies the extraordinary mechanical properties of spider dragline silk.</title>
        <authorList>
            <person name="Kono N."/>
            <person name="Nakamura H."/>
            <person name="Mori M."/>
            <person name="Yoshida Y."/>
            <person name="Ohtoshi R."/>
            <person name="Malay A.D."/>
            <person name="Moran D.A.P."/>
            <person name="Tomita M."/>
            <person name="Numata K."/>
            <person name="Arakawa K."/>
        </authorList>
    </citation>
    <scope>NUCLEOTIDE SEQUENCE</scope>
</reference>
<gene>
    <name evidence="1" type="ORF">TNCT_541951</name>
</gene>
<organism evidence="1 2">
    <name type="scientific">Trichonephila clavata</name>
    <name type="common">Joro spider</name>
    <name type="synonym">Nephila clavata</name>
    <dbReference type="NCBI Taxonomy" id="2740835"/>
    <lineage>
        <taxon>Eukaryota</taxon>
        <taxon>Metazoa</taxon>
        <taxon>Ecdysozoa</taxon>
        <taxon>Arthropoda</taxon>
        <taxon>Chelicerata</taxon>
        <taxon>Arachnida</taxon>
        <taxon>Araneae</taxon>
        <taxon>Araneomorphae</taxon>
        <taxon>Entelegynae</taxon>
        <taxon>Araneoidea</taxon>
        <taxon>Nephilidae</taxon>
        <taxon>Trichonephila</taxon>
    </lineage>
</organism>
<comment type="caution">
    <text evidence="1">The sequence shown here is derived from an EMBL/GenBank/DDBJ whole genome shotgun (WGS) entry which is preliminary data.</text>
</comment>
<dbReference type="AlphaFoldDB" id="A0A8X6HBX7"/>
<dbReference type="Proteomes" id="UP000887116">
    <property type="component" value="Unassembled WGS sequence"/>
</dbReference>
<accession>A0A8X6HBX7</accession>
<dbReference type="EMBL" id="BMAO01034962">
    <property type="protein sequence ID" value="GFR00154.1"/>
    <property type="molecule type" value="Genomic_DNA"/>
</dbReference>
<keyword evidence="2" id="KW-1185">Reference proteome</keyword>
<protein>
    <submittedName>
        <fullName evidence="1">Uncharacterized protein</fullName>
    </submittedName>
</protein>
<proteinExistence type="predicted"/>
<name>A0A8X6HBX7_TRICU</name>
<sequence>MEMENILGRLEVASSAGEFCVKPKNIWITLKRPGKGQSTKGNEGCSLSQYCFTLMGIYVALENQIHSFPKALMRQNCTPEDPLFAYYSLQHTMRLQCGAPCFLQRFCLHSWRICIWMISDAIMPLLHQEKIGMVDRHCVGLPHTPACVSQRLPDFYGET</sequence>